<protein>
    <submittedName>
        <fullName evidence="1">Uncharacterized protein</fullName>
    </submittedName>
</protein>
<dbReference type="Proteomes" id="UP000291022">
    <property type="component" value="Unassembled WGS sequence"/>
</dbReference>
<keyword evidence="2" id="KW-1185">Reference proteome</keyword>
<evidence type="ECO:0000313" key="1">
    <source>
        <dbReference type="Ensembl" id="ENSUAMP00000034066.1"/>
    </source>
</evidence>
<proteinExistence type="predicted"/>
<name>A0A452SN92_URSAM</name>
<accession>A0A452SN92</accession>
<reference evidence="1" key="3">
    <citation type="submission" date="2025-09" db="UniProtKB">
        <authorList>
            <consortium name="Ensembl"/>
        </authorList>
    </citation>
    <scope>IDENTIFICATION</scope>
</reference>
<reference evidence="1" key="2">
    <citation type="submission" date="2025-08" db="UniProtKB">
        <authorList>
            <consortium name="Ensembl"/>
        </authorList>
    </citation>
    <scope>IDENTIFICATION</scope>
</reference>
<dbReference type="AlphaFoldDB" id="A0A452SN92"/>
<evidence type="ECO:0000313" key="2">
    <source>
        <dbReference type="Proteomes" id="UP000291022"/>
    </source>
</evidence>
<dbReference type="STRING" id="9643.ENSUAMP00000034066"/>
<reference evidence="2" key="1">
    <citation type="submission" date="2016-06" db="EMBL/GenBank/DDBJ databases">
        <title>De novo assembly and RNA-Seq shows season-dependent expression and editing in black bear kidneys.</title>
        <authorList>
            <person name="Korstanje R."/>
            <person name="Srivastava A."/>
            <person name="Sarsani V.K."/>
            <person name="Sheehan S.M."/>
            <person name="Seger R.L."/>
            <person name="Barter M.E."/>
            <person name="Lindqvist C."/>
            <person name="Brody L.C."/>
            <person name="Mullikin J.C."/>
        </authorList>
    </citation>
    <scope>NUCLEOTIDE SEQUENCE [LARGE SCALE GENOMIC DNA]</scope>
</reference>
<organism evidence="1 2">
    <name type="scientific">Ursus americanus</name>
    <name type="common">American black bear</name>
    <name type="synonym">Euarctos americanus</name>
    <dbReference type="NCBI Taxonomy" id="9643"/>
    <lineage>
        <taxon>Eukaryota</taxon>
        <taxon>Metazoa</taxon>
        <taxon>Chordata</taxon>
        <taxon>Craniata</taxon>
        <taxon>Vertebrata</taxon>
        <taxon>Euteleostomi</taxon>
        <taxon>Mammalia</taxon>
        <taxon>Eutheria</taxon>
        <taxon>Laurasiatheria</taxon>
        <taxon>Carnivora</taxon>
        <taxon>Caniformia</taxon>
        <taxon>Ursidae</taxon>
        <taxon>Ursus</taxon>
    </lineage>
</organism>
<dbReference type="GeneTree" id="ENSGT00960000190759"/>
<sequence length="90" mass="9629">MEVRPPSPQSFLCKTLSPFPRVFAAGAVAADSEALVENQKLSSYVPKPDYSESGWDRLRDLFVKDNLHIVLPHEASSGTAGAGVGGLQCL</sequence>
<dbReference type="Ensembl" id="ENSUAMT00000037944.1">
    <property type="protein sequence ID" value="ENSUAMP00000034066.1"/>
    <property type="gene ID" value="ENSUAMG00000025956.1"/>
</dbReference>